<keyword evidence="6" id="KW-0503">Monooxygenase</keyword>
<dbReference type="InterPro" id="IPR050121">
    <property type="entry name" value="Cytochrome_P450_monoxygenase"/>
</dbReference>
<feature type="non-terminal residue" evidence="7">
    <location>
        <position position="1"/>
    </location>
</feature>
<gene>
    <name evidence="7" type="ORF">B7463_g11400</name>
</gene>
<protein>
    <submittedName>
        <fullName evidence="7">Uncharacterized protein</fullName>
    </submittedName>
</protein>
<evidence type="ECO:0000256" key="5">
    <source>
        <dbReference type="PIRSR" id="PIRSR602401-1"/>
    </source>
</evidence>
<dbReference type="PANTHER" id="PTHR24305:SF166">
    <property type="entry name" value="CYTOCHROME P450 12A4, MITOCHONDRIAL-RELATED"/>
    <property type="match status" value="1"/>
</dbReference>
<accession>A0A3E2GV08</accession>
<dbReference type="InterPro" id="IPR017972">
    <property type="entry name" value="Cyt_P450_CS"/>
</dbReference>
<comment type="cofactor">
    <cofactor evidence="1 5">
        <name>heme</name>
        <dbReference type="ChEBI" id="CHEBI:30413"/>
    </cofactor>
</comment>
<dbReference type="PRINTS" id="PR00385">
    <property type="entry name" value="P450"/>
</dbReference>
<dbReference type="AlphaFoldDB" id="A0A3E2GV08"/>
<keyword evidence="3 5" id="KW-0479">Metal-binding</keyword>
<dbReference type="PRINTS" id="PR00463">
    <property type="entry name" value="EP450I"/>
</dbReference>
<evidence type="ECO:0000256" key="4">
    <source>
        <dbReference type="ARBA" id="ARBA00023004"/>
    </source>
</evidence>
<dbReference type="GO" id="GO:0016705">
    <property type="term" value="F:oxidoreductase activity, acting on paired donors, with incorporation or reduction of molecular oxygen"/>
    <property type="evidence" value="ECO:0007669"/>
    <property type="project" value="InterPro"/>
</dbReference>
<evidence type="ECO:0000313" key="8">
    <source>
        <dbReference type="Proteomes" id="UP000258309"/>
    </source>
</evidence>
<keyword evidence="6" id="KW-0560">Oxidoreductase</keyword>
<dbReference type="OrthoDB" id="1470350at2759"/>
<dbReference type="PROSITE" id="PS00086">
    <property type="entry name" value="CYTOCHROME_P450"/>
    <property type="match status" value="1"/>
</dbReference>
<evidence type="ECO:0000256" key="1">
    <source>
        <dbReference type="ARBA" id="ARBA00001971"/>
    </source>
</evidence>
<dbReference type="InterPro" id="IPR036396">
    <property type="entry name" value="Cyt_P450_sf"/>
</dbReference>
<evidence type="ECO:0000256" key="2">
    <source>
        <dbReference type="ARBA" id="ARBA00010617"/>
    </source>
</evidence>
<evidence type="ECO:0000256" key="6">
    <source>
        <dbReference type="RuleBase" id="RU000461"/>
    </source>
</evidence>
<feature type="binding site" description="axial binding residue" evidence="5">
    <location>
        <position position="378"/>
    </location>
    <ligand>
        <name>heme</name>
        <dbReference type="ChEBI" id="CHEBI:30413"/>
    </ligand>
    <ligandPart>
        <name>Fe</name>
        <dbReference type="ChEBI" id="CHEBI:18248"/>
    </ligandPart>
</feature>
<keyword evidence="8" id="KW-1185">Reference proteome</keyword>
<name>A0A3E2GV08_SCYLI</name>
<dbReference type="SUPFAM" id="SSF48264">
    <property type="entry name" value="Cytochrome P450"/>
    <property type="match status" value="1"/>
</dbReference>
<comment type="caution">
    <text evidence="7">The sequence shown here is derived from an EMBL/GenBank/DDBJ whole genome shotgun (WGS) entry which is preliminary data.</text>
</comment>
<dbReference type="EMBL" id="NCSJ02000384">
    <property type="protein sequence ID" value="RFU24939.1"/>
    <property type="molecule type" value="Genomic_DNA"/>
</dbReference>
<organism evidence="7 8">
    <name type="scientific">Scytalidium lignicola</name>
    <name type="common">Hyphomycete</name>
    <dbReference type="NCBI Taxonomy" id="5539"/>
    <lineage>
        <taxon>Eukaryota</taxon>
        <taxon>Fungi</taxon>
        <taxon>Dikarya</taxon>
        <taxon>Ascomycota</taxon>
        <taxon>Pezizomycotina</taxon>
        <taxon>Leotiomycetes</taxon>
        <taxon>Leotiomycetes incertae sedis</taxon>
        <taxon>Scytalidium</taxon>
    </lineage>
</organism>
<dbReference type="Gene3D" id="1.10.630.10">
    <property type="entry name" value="Cytochrome P450"/>
    <property type="match status" value="1"/>
</dbReference>
<reference evidence="7 8" key="1">
    <citation type="submission" date="2018-05" db="EMBL/GenBank/DDBJ databases">
        <title>Draft genome sequence of Scytalidium lignicola DSM 105466, a ubiquitous saprotrophic fungus.</title>
        <authorList>
            <person name="Buettner E."/>
            <person name="Gebauer A.M."/>
            <person name="Hofrichter M."/>
            <person name="Liers C."/>
            <person name="Kellner H."/>
        </authorList>
    </citation>
    <scope>NUCLEOTIDE SEQUENCE [LARGE SCALE GENOMIC DNA]</scope>
    <source>
        <strain evidence="7 8">DSM 105466</strain>
    </source>
</reference>
<dbReference type="InterPro" id="IPR001128">
    <property type="entry name" value="Cyt_P450"/>
</dbReference>
<evidence type="ECO:0000313" key="7">
    <source>
        <dbReference type="EMBL" id="RFU24939.1"/>
    </source>
</evidence>
<dbReference type="OMA" id="TFYRAKT"/>
<proteinExistence type="inferred from homology"/>
<dbReference type="STRING" id="5539.A0A3E2GV08"/>
<dbReference type="GO" id="GO:0005506">
    <property type="term" value="F:iron ion binding"/>
    <property type="evidence" value="ECO:0007669"/>
    <property type="project" value="InterPro"/>
</dbReference>
<keyword evidence="4 5" id="KW-0408">Iron</keyword>
<dbReference type="PANTHER" id="PTHR24305">
    <property type="entry name" value="CYTOCHROME P450"/>
    <property type="match status" value="1"/>
</dbReference>
<feature type="non-terminal residue" evidence="7">
    <location>
        <position position="441"/>
    </location>
</feature>
<keyword evidence="5 6" id="KW-0349">Heme</keyword>
<dbReference type="GO" id="GO:0020037">
    <property type="term" value="F:heme binding"/>
    <property type="evidence" value="ECO:0007669"/>
    <property type="project" value="InterPro"/>
</dbReference>
<dbReference type="Proteomes" id="UP000258309">
    <property type="component" value="Unassembled WGS sequence"/>
</dbReference>
<dbReference type="GO" id="GO:0004497">
    <property type="term" value="F:monooxygenase activity"/>
    <property type="evidence" value="ECO:0007669"/>
    <property type="project" value="UniProtKB-KW"/>
</dbReference>
<evidence type="ECO:0000256" key="3">
    <source>
        <dbReference type="ARBA" id="ARBA00022723"/>
    </source>
</evidence>
<dbReference type="Pfam" id="PF00067">
    <property type="entry name" value="p450"/>
    <property type="match status" value="1"/>
</dbReference>
<comment type="similarity">
    <text evidence="2 6">Belongs to the cytochrome P450 family.</text>
</comment>
<sequence>MSSMWNFYYAAKLRRAYAIEEAHSKYGPVVRIGPNELSYNDPFLLKTIYGHGAGLKKTIFYDAGHFTQYDNLFSVRDPARHSGRRVMVAKSFSQATLMGQMPLIQDNIRRVFDFWSIKLIGKNETLDIFHWVHWIALDVIFQMCLGIDSGTLQTGQPHPKIRDLESFISALAWMAICPPLRKYGIKVPWTLEAVRTIRAKEKSERTPVMNQLIEEIDLSIGRHLMDEEIVEEIISFFFAGSGTTANTTIFLIWSVLKDAEIHGKLKTEIRNAFPDPTQTPDLITVNNLPYTNAVIMETLRKYPSIPGTQPRFVGEKDFIANGRKVPRGTIIGAQNFSLHRNPSVFEKPESFQPDRWLGPDASVLNKAFNGFGTGPRSCIGRNLAYLELKSIVPAFFLRFNARIDPNFPDSQMRLTDGFAGAPVGESLPLILEDRLKLPEKQ</sequence>
<dbReference type="InterPro" id="IPR002401">
    <property type="entry name" value="Cyt_P450_E_grp-I"/>
</dbReference>